<dbReference type="Pfam" id="PF00535">
    <property type="entry name" value="Glycos_transf_2"/>
    <property type="match status" value="1"/>
</dbReference>
<feature type="domain" description="Glycosyltransferase 2-like" evidence="4">
    <location>
        <begin position="16"/>
        <end position="132"/>
    </location>
</feature>
<dbReference type="AlphaFoldDB" id="A0A8J2Z8E4"/>
<dbReference type="InterPro" id="IPR029044">
    <property type="entry name" value="Nucleotide-diphossugar_trans"/>
</dbReference>
<dbReference type="PANTHER" id="PTHR43685">
    <property type="entry name" value="GLYCOSYLTRANSFERASE"/>
    <property type="match status" value="1"/>
</dbReference>
<evidence type="ECO:0000256" key="2">
    <source>
        <dbReference type="ARBA" id="ARBA00022676"/>
    </source>
</evidence>
<dbReference type="SUPFAM" id="SSF53448">
    <property type="entry name" value="Nucleotide-diphospho-sugar transferases"/>
    <property type="match status" value="1"/>
</dbReference>
<accession>A0A8J2Z8E4</accession>
<evidence type="ECO:0000256" key="3">
    <source>
        <dbReference type="ARBA" id="ARBA00022679"/>
    </source>
</evidence>
<keyword evidence="2" id="KW-0328">Glycosyltransferase</keyword>
<keyword evidence="3" id="KW-0808">Transferase</keyword>
<keyword evidence="6" id="KW-1185">Reference proteome</keyword>
<dbReference type="PANTHER" id="PTHR43685:SF5">
    <property type="entry name" value="GLYCOSYLTRANSFERASE EPSE-RELATED"/>
    <property type="match status" value="1"/>
</dbReference>
<sequence>MTHAAAPGRGQAPAASVVIAAHEAAAFVQDAIRSALGQTRRDIEVVAVDDGSTDGTWGAILDCARGDARVLPLRQPRRAGPSAARNLAIRHARGRWLAVLDADDLFLPERLERMIAEAEARGADLLADNLLETDFVTGKPLGRRFTDAEMRHDGPVPLIEAVRRDMPGTACRGRFGFLQPIIRRDFLRRHGLRYAEDLQAGEDFLLYFECLAHGGRFHLTPEAHYVYRLRAGSVSTRRSATLCLSAANRRMLRIAAALGDGELLALLRRRQRLIDFDSFALLAERGYFGAALRYLHCTGPASLLRHARVALGAARRRLGARASRGAPGVSTAARG</sequence>
<comment type="caution">
    <text evidence="5">The sequence shown here is derived from an EMBL/GenBank/DDBJ whole genome shotgun (WGS) entry which is preliminary data.</text>
</comment>
<dbReference type="GO" id="GO:0016757">
    <property type="term" value="F:glycosyltransferase activity"/>
    <property type="evidence" value="ECO:0007669"/>
    <property type="project" value="UniProtKB-KW"/>
</dbReference>
<dbReference type="CDD" id="cd00761">
    <property type="entry name" value="Glyco_tranf_GTA_type"/>
    <property type="match status" value="1"/>
</dbReference>
<evidence type="ECO:0000313" key="6">
    <source>
        <dbReference type="Proteomes" id="UP000597507"/>
    </source>
</evidence>
<dbReference type="InterPro" id="IPR050834">
    <property type="entry name" value="Glycosyltransf_2"/>
</dbReference>
<dbReference type="Proteomes" id="UP000597507">
    <property type="component" value="Unassembled WGS sequence"/>
</dbReference>
<gene>
    <name evidence="5" type="primary">exoO</name>
    <name evidence="5" type="ORF">GCM10010964_05740</name>
</gene>
<comment type="similarity">
    <text evidence="1">Belongs to the glycosyltransferase 2 family.</text>
</comment>
<name>A0A8J2Z8E4_9PROT</name>
<dbReference type="EMBL" id="BMKS01000002">
    <property type="protein sequence ID" value="GGG20388.1"/>
    <property type="molecule type" value="Genomic_DNA"/>
</dbReference>
<evidence type="ECO:0000259" key="4">
    <source>
        <dbReference type="Pfam" id="PF00535"/>
    </source>
</evidence>
<dbReference type="Gene3D" id="3.90.550.10">
    <property type="entry name" value="Spore Coat Polysaccharide Biosynthesis Protein SpsA, Chain A"/>
    <property type="match status" value="1"/>
</dbReference>
<evidence type="ECO:0000256" key="1">
    <source>
        <dbReference type="ARBA" id="ARBA00006739"/>
    </source>
</evidence>
<proteinExistence type="inferred from homology"/>
<protein>
    <submittedName>
        <fullName evidence="5">Succinoglycan biosynthesis protein ExoO</fullName>
    </submittedName>
</protein>
<reference evidence="5 6" key="1">
    <citation type="journal article" date="2014" name="Int. J. Syst. Evol. Microbiol.">
        <title>Complete genome sequence of Corynebacterium casei LMG S-19264T (=DSM 44701T), isolated from a smear-ripened cheese.</title>
        <authorList>
            <consortium name="US DOE Joint Genome Institute (JGI-PGF)"/>
            <person name="Walter F."/>
            <person name="Albersmeier A."/>
            <person name="Kalinowski J."/>
            <person name="Ruckert C."/>
        </authorList>
    </citation>
    <scope>NUCLEOTIDE SEQUENCE [LARGE SCALE GENOMIC DNA]</scope>
    <source>
        <strain evidence="5 6">CGMCC 1.16330</strain>
    </source>
</reference>
<organism evidence="5 6">
    <name type="scientific">Caldovatus sediminis</name>
    <dbReference type="NCBI Taxonomy" id="2041189"/>
    <lineage>
        <taxon>Bacteria</taxon>
        <taxon>Pseudomonadati</taxon>
        <taxon>Pseudomonadota</taxon>
        <taxon>Alphaproteobacteria</taxon>
        <taxon>Acetobacterales</taxon>
        <taxon>Roseomonadaceae</taxon>
        <taxon>Caldovatus</taxon>
    </lineage>
</organism>
<dbReference type="InterPro" id="IPR001173">
    <property type="entry name" value="Glyco_trans_2-like"/>
</dbReference>
<dbReference type="RefSeq" id="WP_188898308.1">
    <property type="nucleotide sequence ID" value="NZ_BMKS01000002.1"/>
</dbReference>
<evidence type="ECO:0000313" key="5">
    <source>
        <dbReference type="EMBL" id="GGG20388.1"/>
    </source>
</evidence>